<keyword evidence="2" id="KW-1185">Reference proteome</keyword>
<dbReference type="Proteomes" id="UP000815677">
    <property type="component" value="Unassembled WGS sequence"/>
</dbReference>
<reference evidence="1" key="1">
    <citation type="submission" date="2014-09" db="EMBL/GenBank/DDBJ databases">
        <title>Genome sequence of the luminous mushroom Mycena chlorophos for searching fungal bioluminescence genes.</title>
        <authorList>
            <person name="Tanaka Y."/>
            <person name="Kasuga D."/>
            <person name="Oba Y."/>
            <person name="Hase S."/>
            <person name="Sato K."/>
            <person name="Oba Y."/>
            <person name="Sakakibara Y."/>
        </authorList>
    </citation>
    <scope>NUCLEOTIDE SEQUENCE</scope>
</reference>
<accession>A0ABQ0L4P0</accession>
<dbReference type="EMBL" id="DF842145">
    <property type="protein sequence ID" value="GAT46108.1"/>
    <property type="molecule type" value="Genomic_DNA"/>
</dbReference>
<evidence type="ECO:0000313" key="1">
    <source>
        <dbReference type="EMBL" id="GAT46108.1"/>
    </source>
</evidence>
<proteinExistence type="predicted"/>
<organism evidence="1 2">
    <name type="scientific">Mycena chlorophos</name>
    <name type="common">Agaric fungus</name>
    <name type="synonym">Agaricus chlorophos</name>
    <dbReference type="NCBI Taxonomy" id="658473"/>
    <lineage>
        <taxon>Eukaryota</taxon>
        <taxon>Fungi</taxon>
        <taxon>Dikarya</taxon>
        <taxon>Basidiomycota</taxon>
        <taxon>Agaricomycotina</taxon>
        <taxon>Agaricomycetes</taxon>
        <taxon>Agaricomycetidae</taxon>
        <taxon>Agaricales</taxon>
        <taxon>Marasmiineae</taxon>
        <taxon>Mycenaceae</taxon>
        <taxon>Mycena</taxon>
    </lineage>
</organism>
<gene>
    <name evidence="1" type="ORF">MCHLO_03648</name>
</gene>
<sequence>MVGIQQRYREWKAALPPPWNPNPTFRHGEGTRTYTQTDAKCVFHLSLRELSILPYEERDSDNRTNELPNTVLRPMKLYSGRDLLILAQAKQASVGKKFIPGRPVSKFQARRRRQARMRWSQEQTRQQFLISSYFPPSEPV</sequence>
<name>A0ABQ0L4P0_MYCCL</name>
<protein>
    <submittedName>
        <fullName evidence="1">Uncharacterized protein</fullName>
    </submittedName>
</protein>
<evidence type="ECO:0000313" key="2">
    <source>
        <dbReference type="Proteomes" id="UP000815677"/>
    </source>
</evidence>